<dbReference type="AlphaFoldDB" id="A0AAX2AL28"/>
<proteinExistence type="predicted"/>
<dbReference type="RefSeq" id="WP_114841617.1">
    <property type="nucleotide sequence ID" value="NZ_CP031219.1"/>
</dbReference>
<dbReference type="EMBL" id="NXID01000003">
    <property type="protein sequence ID" value="RXK16873.1"/>
    <property type="molecule type" value="Genomic_DNA"/>
</dbReference>
<gene>
    <name evidence="1" type="ORF">CP985_01575</name>
</gene>
<name>A0AAX2AL28_9BACT</name>
<keyword evidence="2" id="KW-1185">Reference proteome</keyword>
<protein>
    <recommendedName>
        <fullName evidence="3">DUF695 domain-containing protein</fullName>
    </recommendedName>
</protein>
<evidence type="ECO:0008006" key="3">
    <source>
        <dbReference type="Google" id="ProtNLM"/>
    </source>
</evidence>
<reference evidence="1 2" key="1">
    <citation type="submission" date="2017-09" db="EMBL/GenBank/DDBJ databases">
        <title>Genomics of the genus Arcobacter.</title>
        <authorList>
            <person name="Perez-Cataluna A."/>
            <person name="Figueras M.J."/>
            <person name="Salas-Masso N."/>
        </authorList>
    </citation>
    <scope>NUCLEOTIDE SEQUENCE [LARGE SCALE GENOMIC DNA]</scope>
    <source>
        <strain evidence="1 2">CECT 7386</strain>
    </source>
</reference>
<dbReference type="Proteomes" id="UP000290092">
    <property type="component" value="Unassembled WGS sequence"/>
</dbReference>
<organism evidence="1 2">
    <name type="scientific">Malaciobacter mytili LMG 24559</name>
    <dbReference type="NCBI Taxonomy" id="1032238"/>
    <lineage>
        <taxon>Bacteria</taxon>
        <taxon>Pseudomonadati</taxon>
        <taxon>Campylobacterota</taxon>
        <taxon>Epsilonproteobacteria</taxon>
        <taxon>Campylobacterales</taxon>
        <taxon>Arcobacteraceae</taxon>
        <taxon>Malaciobacter</taxon>
    </lineage>
</organism>
<accession>A0AAX2AL28</accession>
<comment type="caution">
    <text evidence="1">The sequence shown here is derived from an EMBL/GenBank/DDBJ whole genome shotgun (WGS) entry which is preliminary data.</text>
</comment>
<evidence type="ECO:0000313" key="1">
    <source>
        <dbReference type="EMBL" id="RXK16873.1"/>
    </source>
</evidence>
<evidence type="ECO:0000313" key="2">
    <source>
        <dbReference type="Proteomes" id="UP000290092"/>
    </source>
</evidence>
<dbReference type="KEGG" id="amyt:AMYT_1169"/>
<sequence>MILHGITIDFDDRRTCGLLPDLCLEWDEKYDELEDNQNLIDYWDNNLKKVLEKTNKIVSGNLGSKAIVYSAQEEAIDAIKEAFKELELSTLDYTSIIKCDRCLFYDYLDENFIPPK</sequence>